<dbReference type="EMBL" id="LOHG01000024">
    <property type="protein sequence ID" value="MCI8212555.1"/>
    <property type="molecule type" value="Genomic_DNA"/>
</dbReference>
<keyword evidence="2" id="KW-1185">Reference proteome</keyword>
<evidence type="ECO:0000313" key="1">
    <source>
        <dbReference type="EMBL" id="MCI8212555.1"/>
    </source>
</evidence>
<gene>
    <name evidence="1" type="ORF">AUC61_23780</name>
</gene>
<organism evidence="1 2">
    <name type="scientific">Pseudomonas maioricensis</name>
    <dbReference type="NCBI Taxonomy" id="1766623"/>
    <lineage>
        <taxon>Bacteria</taxon>
        <taxon>Pseudomonadati</taxon>
        <taxon>Pseudomonadota</taxon>
        <taxon>Gammaproteobacteria</taxon>
        <taxon>Pseudomonadales</taxon>
        <taxon>Pseudomonadaceae</taxon>
        <taxon>Pseudomonas</taxon>
    </lineage>
</organism>
<protein>
    <submittedName>
        <fullName evidence="1">Uncharacterized protein</fullName>
    </submittedName>
</protein>
<proteinExistence type="predicted"/>
<accession>A0ABS9ZPQ4</accession>
<evidence type="ECO:0000313" key="2">
    <source>
        <dbReference type="Proteomes" id="UP001320513"/>
    </source>
</evidence>
<sequence length="83" mass="8966">MQGSVVTTHSPQTPAGCAGALIIQQRRVVALKEVSSLAGSMQKMALYSIDQNHVTVDTMEEMADLLGLLRRQVDALRLDLSSL</sequence>
<dbReference type="Proteomes" id="UP001320513">
    <property type="component" value="Unassembled WGS sequence"/>
</dbReference>
<dbReference type="RefSeq" id="WP_243248653.1">
    <property type="nucleotide sequence ID" value="NZ_LOHG01000024.1"/>
</dbReference>
<reference evidence="1 2" key="1">
    <citation type="submission" date="2015-12" db="EMBL/GenBank/DDBJ databases">
        <title>Phylogenomics in the description of a new species in the Pseudomonas syringae group.</title>
        <authorList>
            <person name="Busquets A."/>
            <person name="Gomila M."/>
            <person name="Beiki F."/>
            <person name="Rahimian H."/>
            <person name="Mulet M."/>
            <person name="Sanchez D."/>
            <person name="Garcia-Valdes E."/>
            <person name="Lalucat J."/>
        </authorList>
    </citation>
    <scope>NUCLEOTIDE SEQUENCE [LARGE SCALE GENOMIC DNA]</scope>
    <source>
        <strain evidence="1 2">S25</strain>
    </source>
</reference>
<name>A0ABS9ZPQ4_9PSED</name>
<comment type="caution">
    <text evidence="1">The sequence shown here is derived from an EMBL/GenBank/DDBJ whole genome shotgun (WGS) entry which is preliminary data.</text>
</comment>